<gene>
    <name evidence="1" type="ORF">Scep_014124</name>
</gene>
<evidence type="ECO:0000313" key="2">
    <source>
        <dbReference type="Proteomes" id="UP001419268"/>
    </source>
</evidence>
<dbReference type="Proteomes" id="UP001419268">
    <property type="component" value="Unassembled WGS sequence"/>
</dbReference>
<dbReference type="EMBL" id="JBBNAG010000006">
    <property type="protein sequence ID" value="KAK9125278.1"/>
    <property type="molecule type" value="Genomic_DNA"/>
</dbReference>
<dbReference type="AlphaFoldDB" id="A0AAP0J0R1"/>
<protein>
    <submittedName>
        <fullName evidence="1">Uncharacterized protein</fullName>
    </submittedName>
</protein>
<reference evidence="1 2" key="1">
    <citation type="submission" date="2024-01" db="EMBL/GenBank/DDBJ databases">
        <title>Genome assemblies of Stephania.</title>
        <authorList>
            <person name="Yang L."/>
        </authorList>
    </citation>
    <scope>NUCLEOTIDE SEQUENCE [LARGE SCALE GENOMIC DNA]</scope>
    <source>
        <strain evidence="1">JXDWG</strain>
        <tissue evidence="1">Leaf</tissue>
    </source>
</reference>
<proteinExistence type="predicted"/>
<evidence type="ECO:0000313" key="1">
    <source>
        <dbReference type="EMBL" id="KAK9125278.1"/>
    </source>
</evidence>
<name>A0AAP0J0R1_9MAGN</name>
<keyword evidence="2" id="KW-1185">Reference proteome</keyword>
<sequence length="190" mass="21812">MRKSHKLGENLGDGATLIPMRVEWLLLRVDNMFVCDVLQTLMWRLPDWRKAYGMTWESVETNRLHELPTLRYVGDVCMNCTRLHGVRSEQHWFGYAKRDFKSHGPTLLNELEGFPNLLRFLAVCTFDPRYIDFVADPAHISLSCPKLTLLHLADPTSLSPSRGDFDSDSFAGEDARISVVAIEEVFQRLT</sequence>
<organism evidence="1 2">
    <name type="scientific">Stephania cephalantha</name>
    <dbReference type="NCBI Taxonomy" id="152367"/>
    <lineage>
        <taxon>Eukaryota</taxon>
        <taxon>Viridiplantae</taxon>
        <taxon>Streptophyta</taxon>
        <taxon>Embryophyta</taxon>
        <taxon>Tracheophyta</taxon>
        <taxon>Spermatophyta</taxon>
        <taxon>Magnoliopsida</taxon>
        <taxon>Ranunculales</taxon>
        <taxon>Menispermaceae</taxon>
        <taxon>Menispermoideae</taxon>
        <taxon>Cissampelideae</taxon>
        <taxon>Stephania</taxon>
    </lineage>
</organism>
<comment type="caution">
    <text evidence="1">The sequence shown here is derived from an EMBL/GenBank/DDBJ whole genome shotgun (WGS) entry which is preliminary data.</text>
</comment>
<accession>A0AAP0J0R1</accession>